<keyword evidence="4" id="KW-0238">DNA-binding</keyword>
<proteinExistence type="predicted"/>
<gene>
    <name evidence="9" type="ORF">ACFQ3C_03855</name>
</gene>
<dbReference type="Pfam" id="PF00004">
    <property type="entry name" value="AAA"/>
    <property type="match status" value="1"/>
</dbReference>
<dbReference type="InterPro" id="IPR004605">
    <property type="entry name" value="DNA_helicase_Holl-junc_RuvB"/>
</dbReference>
<dbReference type="CDD" id="cd00009">
    <property type="entry name" value="AAA"/>
    <property type="match status" value="1"/>
</dbReference>
<dbReference type="InterPro" id="IPR036390">
    <property type="entry name" value="WH_DNA-bd_sf"/>
</dbReference>
<dbReference type="SUPFAM" id="SSF52540">
    <property type="entry name" value="P-loop containing nucleoside triphosphate hydrolases"/>
    <property type="match status" value="1"/>
</dbReference>
<dbReference type="Gene3D" id="1.10.10.10">
    <property type="entry name" value="Winged helix-like DNA-binding domain superfamily/Winged helix DNA-binding domain"/>
    <property type="match status" value="1"/>
</dbReference>
<feature type="domain" description="AAA+ ATPase" evidence="8">
    <location>
        <begin position="1495"/>
        <end position="1640"/>
    </location>
</feature>
<evidence type="ECO:0000256" key="4">
    <source>
        <dbReference type="ARBA" id="ARBA00023125"/>
    </source>
</evidence>
<organism evidence="9 10">
    <name type="scientific">Seohaeicola saemankumensis</name>
    <dbReference type="NCBI Taxonomy" id="481181"/>
    <lineage>
        <taxon>Bacteria</taxon>
        <taxon>Pseudomonadati</taxon>
        <taxon>Pseudomonadota</taxon>
        <taxon>Alphaproteobacteria</taxon>
        <taxon>Rhodobacterales</taxon>
        <taxon>Roseobacteraceae</taxon>
        <taxon>Seohaeicola</taxon>
    </lineage>
</organism>
<evidence type="ECO:0000256" key="3">
    <source>
        <dbReference type="ARBA" id="ARBA00022801"/>
    </source>
</evidence>
<keyword evidence="10" id="KW-1185">Reference proteome</keyword>
<reference evidence="10" key="1">
    <citation type="journal article" date="2019" name="Int. J. Syst. Evol. Microbiol.">
        <title>The Global Catalogue of Microorganisms (GCM) 10K type strain sequencing project: providing services to taxonomists for standard genome sequencing and annotation.</title>
        <authorList>
            <consortium name="The Broad Institute Genomics Platform"/>
            <consortium name="The Broad Institute Genome Sequencing Center for Infectious Disease"/>
            <person name="Wu L."/>
            <person name="Ma J."/>
        </authorList>
    </citation>
    <scope>NUCLEOTIDE SEQUENCE [LARGE SCALE GENOMIC DNA]</scope>
    <source>
        <strain evidence="10">CCUG 55328</strain>
    </source>
</reference>
<dbReference type="PANTHER" id="PTHR42848:SF1">
    <property type="entry name" value="HOLLIDAY JUNCTION BRANCH MIGRATION COMPLEX SUBUNIT RUVB"/>
    <property type="match status" value="1"/>
</dbReference>
<keyword evidence="5" id="KW-0233">DNA recombination</keyword>
<dbReference type="Gene3D" id="3.40.50.300">
    <property type="entry name" value="P-loop containing nucleotide triphosphate hydrolases"/>
    <property type="match status" value="1"/>
</dbReference>
<feature type="region of interest" description="Disordered" evidence="7">
    <location>
        <begin position="1408"/>
        <end position="1457"/>
    </location>
</feature>
<dbReference type="InterPro" id="IPR008823">
    <property type="entry name" value="RuvB_wg_C"/>
</dbReference>
<evidence type="ECO:0000256" key="1">
    <source>
        <dbReference type="ARBA" id="ARBA00022490"/>
    </source>
</evidence>
<dbReference type="Pfam" id="PF05491">
    <property type="entry name" value="WHD_RuvB"/>
    <property type="match status" value="1"/>
</dbReference>
<dbReference type="InterPro" id="IPR003959">
    <property type="entry name" value="ATPase_AAA_core"/>
</dbReference>
<dbReference type="EMBL" id="JBHTKR010000002">
    <property type="protein sequence ID" value="MFD1193800.1"/>
    <property type="molecule type" value="Genomic_DNA"/>
</dbReference>
<dbReference type="InterPro" id="IPR003593">
    <property type="entry name" value="AAA+_ATPase"/>
</dbReference>
<evidence type="ECO:0000256" key="2">
    <source>
        <dbReference type="ARBA" id="ARBA00022763"/>
    </source>
</evidence>
<dbReference type="SUPFAM" id="SSF46785">
    <property type="entry name" value="Winged helix' DNA-binding domain"/>
    <property type="match status" value="1"/>
</dbReference>
<keyword evidence="6" id="KW-0234">DNA repair</keyword>
<accession>A0ABW3T9I2</accession>
<name>A0ABW3T9I2_9RHOB</name>
<sequence>MNKSATLIRLLVERYISEYWAQDEISVARPFIRGLPLELAHELFKQLTCDGTRDWRVTADRQPVPVVLITAGELSAFGNPGVLSGISNWDYAITIRNSASSYVCIVTPDAALTVQHSMLNTTDPLDFEPDPERGPRFGSEPWADILADLEDDLGLIDGQRGLLRSLLERTWTLATEEGVGDRLAAIWQLIEEWSKSDRGDLMQLIKLAGFPCPGTKVFGIHELERSFYILNNIGDVATRRKNYAAFEDELITGLGNFPDEESAPIERAIREFVSSLKSNISSVTVGAFVANLCRSYAEGAGNKGWWHVLSTDIWERLLKRTSSGPLSVAINVRNCLKDPIDGISPAIVSDEVEVSLVVRADQPHNIVLTRSEGRRNTTPLELFDNKYTDENVPAHSAPLTYTAKLQHPDASKQSKVAVISLASFSPGMFCLIQGGQGHEVRNAGKETTTVLDVQLRSPGLKDVEVFVRDGIVAVGFDTIAAEEFEQQGKHCSPDLEALNWLPVTGGKALVRGLDVGSDVVLRLVGRPSEGSPEVFLNAALSVSPEDIPTKSSPCVTSSLISMHRGAASREDEFEIVAPSRALEEIEDGYLKGLVPLRPMLACWGSKKEVGDRQSMDLEAGRLGRIAPGLFKPDVQQAPEAFIDARSALLKALQEQRRPLREIHFDEIAVVEASKKYLFEYVNWLATDLASAAWAELVACYGVVPGHGMDRPTSSSEPHIVLMGPLHPLKVAFHTNTHLLLRDIQGTARCPLAGFLDPHSAPSIMELRLCTDQGDQTTSTQFLNAGSSDPFWTVFWASRAFEKREQETVLLPALGELRLLRPGLNGGFDASLIRQALQEVESLSPTRTSFQIGLKGDPQGSSTSAEELLNWCAKRATPERRYRVFDERELPAVPSDESLAYISMEKPDAVQWFQVASSENGGRDKEPSLDVLVIDDLGTREWSKIDHQSFASIAAPKGLFRSQTRADVTDGQIVQVAFAIDPSKSAYKASDELRATALLEGPCFTAGNSHYRFRPNTSSILQRLDKADFVAVTSQDVDPACFIHGAGATGAVLWDYELPSLSGRSSSSSGYYLVAKPRKSMRTAIKSAVQLLEPEEAEAERITNNLEKEVAIRGMPILRRLGRGGSTARGELGVLLALRALQGKIGNHDIPSVLPLHDNGRVNLLVAVDPYWDVFEEVRKKIELGSTYERPDILVFSIDVRGDQRPASLLVTPLEVKFRSSPMTPDELGKALGQATNLGRLLAKLWGLEAPTELWKLAGLNLLANCVEHGFRVGAAQMAHGLPPDRWAALQERVILDILSGSAKVRVNQEGRLLAFDNRENTRSWRLGLGAEQDTVTVGRQDALYLLHDSVDGRDDLVTCIRELRLSLTPDAGIGYGSDELWKEEKDRGDTGKSSAELSASLALRDEVAVDSNNGQSEPAGEDYSLSPELEQYDQPYYEDSGEGRENEQTHTASIVSPKARRKVDAAFEGFVGNEEAVKTLKRGLLAASLQTPPHLAKAYLLSGPPSTGKTELSRRVANALGLPFVALDGKAVDSRDKLFSYIRSKLEEENAEIREVRVDAGRSVREYPPFVVLIDEVHLVKRAVQEAMLTLLEASDRQVSLKDEVAVVRSATFIFATTRTSDLDAAFKTRCAEVKLQPYSVAEVAEMLTRVATKKPIFESAQADMDTFVRIASVGRSVPRVALQVLEELEQEILVSSDPGKPVQYHLQEVMRSRGVDEQGIGRIDLDVLEVLEAQTVPIGQDSLISLLPTVDKEEIRTEVEPFLRKLGYIELTKSGRIITAKGRNYIIARRMAEQQ</sequence>
<evidence type="ECO:0000313" key="9">
    <source>
        <dbReference type="EMBL" id="MFD1193800.1"/>
    </source>
</evidence>
<keyword evidence="1" id="KW-0963">Cytoplasm</keyword>
<keyword evidence="2" id="KW-0227">DNA damage</keyword>
<dbReference type="InterPro" id="IPR036388">
    <property type="entry name" value="WH-like_DNA-bd_sf"/>
</dbReference>
<evidence type="ECO:0000313" key="10">
    <source>
        <dbReference type="Proteomes" id="UP001597151"/>
    </source>
</evidence>
<evidence type="ECO:0000259" key="8">
    <source>
        <dbReference type="SMART" id="SM00382"/>
    </source>
</evidence>
<dbReference type="PANTHER" id="PTHR42848">
    <property type="match status" value="1"/>
</dbReference>
<protein>
    <submittedName>
        <fullName evidence="9">AAA family ATPase</fullName>
    </submittedName>
</protein>
<dbReference type="RefSeq" id="WP_380789122.1">
    <property type="nucleotide sequence ID" value="NZ_JBHTKR010000002.1"/>
</dbReference>
<dbReference type="SMART" id="SM00382">
    <property type="entry name" value="AAA"/>
    <property type="match status" value="1"/>
</dbReference>
<dbReference type="InterPro" id="IPR027417">
    <property type="entry name" value="P-loop_NTPase"/>
</dbReference>
<keyword evidence="3" id="KW-0378">Hydrolase</keyword>
<evidence type="ECO:0000256" key="7">
    <source>
        <dbReference type="SAM" id="MobiDB-lite"/>
    </source>
</evidence>
<evidence type="ECO:0000256" key="5">
    <source>
        <dbReference type="ARBA" id="ARBA00023172"/>
    </source>
</evidence>
<evidence type="ECO:0000256" key="6">
    <source>
        <dbReference type="ARBA" id="ARBA00023204"/>
    </source>
</evidence>
<comment type="caution">
    <text evidence="9">The sequence shown here is derived from an EMBL/GenBank/DDBJ whole genome shotgun (WGS) entry which is preliminary data.</text>
</comment>
<dbReference type="Proteomes" id="UP001597151">
    <property type="component" value="Unassembled WGS sequence"/>
</dbReference>